<proteinExistence type="predicted"/>
<evidence type="ECO:0000313" key="2">
    <source>
        <dbReference type="Proteomes" id="UP001164761"/>
    </source>
</evidence>
<dbReference type="CDD" id="cd06223">
    <property type="entry name" value="PRTases_typeI"/>
    <property type="match status" value="1"/>
</dbReference>
<dbReference type="Proteomes" id="UP001164761">
    <property type="component" value="Chromosome"/>
</dbReference>
<accession>A0ABY6ZBU5</accession>
<dbReference type="InterPro" id="IPR029057">
    <property type="entry name" value="PRTase-like"/>
</dbReference>
<protein>
    <recommendedName>
        <fullName evidence="3">Phosphoribosyltransferase domain-containing protein</fullName>
    </recommendedName>
</protein>
<evidence type="ECO:0000313" key="1">
    <source>
        <dbReference type="EMBL" id="WAH40307.1"/>
    </source>
</evidence>
<dbReference type="Gene3D" id="3.40.50.2020">
    <property type="match status" value="1"/>
</dbReference>
<dbReference type="InterPro" id="IPR000836">
    <property type="entry name" value="PRTase_dom"/>
</dbReference>
<evidence type="ECO:0008006" key="3">
    <source>
        <dbReference type="Google" id="ProtNLM"/>
    </source>
</evidence>
<dbReference type="SUPFAM" id="SSF53271">
    <property type="entry name" value="PRTase-like"/>
    <property type="match status" value="1"/>
</dbReference>
<sequence length="314" mass="35830">MPTHNDKWSGNAYLDYNTIALKLDAMANDVRGGQFDAIVILLRGGTFVGMHMAFLTGLPVHFIRYYRPNASVEWVGPAPEPKTKLLLCEDSAGKGKTLLNCRNFLLSQGYTVSTLVVCKMPFAATTPEYSCFDWTNDDLQVLFPWNRYRINGESRADALPDHEYERTAWDMDGVFLNDIERNVYDEDIEAALIQRDNTPLAEYAPQVSSKDIVITSRPEIDRERTETWLRQFGIDVSVVLRDEGELDASPEFKAQWKGRKALELGYTHFVESSAEQALYIASMYPELRVTWFNRGKSTIPESVTWIFKRTTKIA</sequence>
<organism evidence="1 2">
    <name type="scientific">Alicyclobacillus fastidiosus</name>
    <dbReference type="NCBI Taxonomy" id="392011"/>
    <lineage>
        <taxon>Bacteria</taxon>
        <taxon>Bacillati</taxon>
        <taxon>Bacillota</taxon>
        <taxon>Bacilli</taxon>
        <taxon>Bacillales</taxon>
        <taxon>Alicyclobacillaceae</taxon>
        <taxon>Alicyclobacillus</taxon>
    </lineage>
</organism>
<dbReference type="EMBL" id="CP104067">
    <property type="protein sequence ID" value="WAH40307.1"/>
    <property type="molecule type" value="Genomic_DNA"/>
</dbReference>
<reference evidence="1" key="1">
    <citation type="submission" date="2022-08" db="EMBL/GenBank/DDBJ databases">
        <title>Alicyclobacillus fastidiosus DSM 17978, complete genome.</title>
        <authorList>
            <person name="Wang Q."/>
            <person name="Cai R."/>
            <person name="Wang Z."/>
        </authorList>
    </citation>
    <scope>NUCLEOTIDE SEQUENCE</scope>
    <source>
        <strain evidence="1">DSM 17978</strain>
    </source>
</reference>
<keyword evidence="2" id="KW-1185">Reference proteome</keyword>
<name>A0ABY6ZBU5_9BACL</name>
<dbReference type="RefSeq" id="WP_268004203.1">
    <property type="nucleotide sequence ID" value="NZ_CP104067.1"/>
</dbReference>
<gene>
    <name evidence="1" type="ORF">NZD89_18285</name>
</gene>